<organism evidence="3 4">
    <name type="scientific">Jiangella asiatica</name>
    <dbReference type="NCBI Taxonomy" id="2530372"/>
    <lineage>
        <taxon>Bacteria</taxon>
        <taxon>Bacillati</taxon>
        <taxon>Actinomycetota</taxon>
        <taxon>Actinomycetes</taxon>
        <taxon>Jiangellales</taxon>
        <taxon>Jiangellaceae</taxon>
        <taxon>Jiangella</taxon>
    </lineage>
</organism>
<keyword evidence="4" id="KW-1185">Reference proteome</keyword>
<feature type="transmembrane region" description="Helical" evidence="1">
    <location>
        <begin position="12"/>
        <end position="33"/>
    </location>
</feature>
<evidence type="ECO:0000259" key="2">
    <source>
        <dbReference type="Pfam" id="PF07811"/>
    </source>
</evidence>
<accession>A0A4R5DFP7</accession>
<gene>
    <name evidence="3" type="ORF">E1269_07085</name>
</gene>
<reference evidence="3 4" key="1">
    <citation type="submission" date="2019-03" db="EMBL/GenBank/DDBJ databases">
        <title>Draft genome sequences of novel Actinobacteria.</title>
        <authorList>
            <person name="Sahin N."/>
            <person name="Ay H."/>
            <person name="Saygin H."/>
        </authorList>
    </citation>
    <scope>NUCLEOTIDE SEQUENCE [LARGE SCALE GENOMIC DNA]</scope>
    <source>
        <strain evidence="3 4">5K138</strain>
    </source>
</reference>
<dbReference type="Pfam" id="PF07811">
    <property type="entry name" value="TadE"/>
    <property type="match status" value="1"/>
</dbReference>
<dbReference type="InParanoid" id="A0A4R5DFP7"/>
<evidence type="ECO:0000313" key="3">
    <source>
        <dbReference type="EMBL" id="TDE12599.1"/>
    </source>
</evidence>
<dbReference type="OrthoDB" id="4869119at2"/>
<dbReference type="EMBL" id="SMKZ01000007">
    <property type="protein sequence ID" value="TDE12599.1"/>
    <property type="molecule type" value="Genomic_DNA"/>
</dbReference>
<keyword evidence="1" id="KW-0812">Transmembrane</keyword>
<dbReference type="AlphaFoldDB" id="A0A4R5DFP7"/>
<proteinExistence type="predicted"/>
<evidence type="ECO:0000313" key="4">
    <source>
        <dbReference type="Proteomes" id="UP000294739"/>
    </source>
</evidence>
<dbReference type="Proteomes" id="UP000294739">
    <property type="component" value="Unassembled WGS sequence"/>
</dbReference>
<dbReference type="InterPro" id="IPR012495">
    <property type="entry name" value="TadE-like_dom"/>
</dbReference>
<sequence length="145" mass="14943">MAGHATSRERGSATVELAVVAPGLLMIIALLVLGGRVTIAGGSVEHAAAEAARAASLARTEADAQTRGRDAAEASLNEQDLLCVGGPVIEIDTSQFDRPPGEPATVAARVTCQVQLSDVAIPGLPGSREITETVRSPLDTYRMRG</sequence>
<evidence type="ECO:0000256" key="1">
    <source>
        <dbReference type="SAM" id="Phobius"/>
    </source>
</evidence>
<name>A0A4R5DFP7_9ACTN</name>
<keyword evidence="1" id="KW-0472">Membrane</keyword>
<comment type="caution">
    <text evidence="3">The sequence shown here is derived from an EMBL/GenBank/DDBJ whole genome shotgun (WGS) entry which is preliminary data.</text>
</comment>
<protein>
    <submittedName>
        <fullName evidence="3">Pilus assembly protein</fullName>
    </submittedName>
</protein>
<keyword evidence="1" id="KW-1133">Transmembrane helix</keyword>
<feature type="domain" description="TadE-like" evidence="2">
    <location>
        <begin position="11"/>
        <end position="53"/>
    </location>
</feature>
<dbReference type="RefSeq" id="WP_131892822.1">
    <property type="nucleotide sequence ID" value="NZ_SMKZ01000007.1"/>
</dbReference>